<keyword evidence="3" id="KW-1185">Reference proteome</keyword>
<accession>A0A9P4J7M5</accession>
<protein>
    <submittedName>
        <fullName evidence="2">Uncharacterized protein</fullName>
    </submittedName>
</protein>
<dbReference type="AlphaFoldDB" id="A0A9P4J7M5"/>
<comment type="caution">
    <text evidence="2">The sequence shown here is derived from an EMBL/GenBank/DDBJ whole genome shotgun (WGS) entry which is preliminary data.</text>
</comment>
<reference evidence="2" key="1">
    <citation type="journal article" date="2020" name="Stud. Mycol.">
        <title>101 Dothideomycetes genomes: a test case for predicting lifestyles and emergence of pathogens.</title>
        <authorList>
            <person name="Haridas S."/>
            <person name="Albert R."/>
            <person name="Binder M."/>
            <person name="Bloem J."/>
            <person name="Labutti K."/>
            <person name="Salamov A."/>
            <person name="Andreopoulos B."/>
            <person name="Baker S."/>
            <person name="Barry K."/>
            <person name="Bills G."/>
            <person name="Bluhm B."/>
            <person name="Cannon C."/>
            <person name="Castanera R."/>
            <person name="Culley D."/>
            <person name="Daum C."/>
            <person name="Ezra D."/>
            <person name="Gonzalez J."/>
            <person name="Henrissat B."/>
            <person name="Kuo A."/>
            <person name="Liang C."/>
            <person name="Lipzen A."/>
            <person name="Lutzoni F."/>
            <person name="Magnuson J."/>
            <person name="Mondo S."/>
            <person name="Nolan M."/>
            <person name="Ohm R."/>
            <person name="Pangilinan J."/>
            <person name="Park H.-J."/>
            <person name="Ramirez L."/>
            <person name="Alfaro M."/>
            <person name="Sun H."/>
            <person name="Tritt A."/>
            <person name="Yoshinaga Y."/>
            <person name="Zwiers L.-H."/>
            <person name="Turgeon B."/>
            <person name="Goodwin S."/>
            <person name="Spatafora J."/>
            <person name="Crous P."/>
            <person name="Grigoriev I."/>
        </authorList>
    </citation>
    <scope>NUCLEOTIDE SEQUENCE</scope>
    <source>
        <strain evidence="2">CBS 260.36</strain>
    </source>
</reference>
<dbReference type="EMBL" id="ML996084">
    <property type="protein sequence ID" value="KAF2153844.1"/>
    <property type="molecule type" value="Genomic_DNA"/>
</dbReference>
<name>A0A9P4J7M5_9PEZI</name>
<evidence type="ECO:0000313" key="3">
    <source>
        <dbReference type="Proteomes" id="UP000799439"/>
    </source>
</evidence>
<keyword evidence="1" id="KW-0812">Transmembrane</keyword>
<gene>
    <name evidence="2" type="ORF">K461DRAFT_116903</name>
</gene>
<keyword evidence="1" id="KW-1133">Transmembrane helix</keyword>
<sequence>MFAQPFGFMDETLSKVDGWLSQSLPAVMGNVVLAMQNLRLKPFATMVYLIHALLEFIIFLAVVMFCTPPRTAPFISIILFVWNIYDTKAARRANRDVLVFLPARQARLSLQGNTNPEDDWVHGQLMPLIIVGSSNSAVLGHVQIHQIRKEGGWSWQDTLRQRAGGTVMLRWTSIFIATIHSFRFSQSRGLPARAALITSQTWPVL</sequence>
<organism evidence="2 3">
    <name type="scientific">Myriangium duriaei CBS 260.36</name>
    <dbReference type="NCBI Taxonomy" id="1168546"/>
    <lineage>
        <taxon>Eukaryota</taxon>
        <taxon>Fungi</taxon>
        <taxon>Dikarya</taxon>
        <taxon>Ascomycota</taxon>
        <taxon>Pezizomycotina</taxon>
        <taxon>Dothideomycetes</taxon>
        <taxon>Dothideomycetidae</taxon>
        <taxon>Myriangiales</taxon>
        <taxon>Myriangiaceae</taxon>
        <taxon>Myriangium</taxon>
    </lineage>
</organism>
<evidence type="ECO:0000313" key="2">
    <source>
        <dbReference type="EMBL" id="KAF2153844.1"/>
    </source>
</evidence>
<proteinExistence type="predicted"/>
<dbReference type="Proteomes" id="UP000799439">
    <property type="component" value="Unassembled WGS sequence"/>
</dbReference>
<feature type="transmembrane region" description="Helical" evidence="1">
    <location>
        <begin position="43"/>
        <end position="64"/>
    </location>
</feature>
<evidence type="ECO:0000256" key="1">
    <source>
        <dbReference type="SAM" id="Phobius"/>
    </source>
</evidence>
<keyword evidence="1" id="KW-0472">Membrane</keyword>